<protein>
    <submittedName>
        <fullName evidence="2">Uncharacterized protein</fullName>
    </submittedName>
</protein>
<feature type="coiled-coil region" evidence="1">
    <location>
        <begin position="195"/>
        <end position="236"/>
    </location>
</feature>
<keyword evidence="1" id="KW-0175">Coiled coil</keyword>
<organism evidence="2">
    <name type="scientific">Trepomonas sp. PC1</name>
    <dbReference type="NCBI Taxonomy" id="1076344"/>
    <lineage>
        <taxon>Eukaryota</taxon>
        <taxon>Metamonada</taxon>
        <taxon>Diplomonadida</taxon>
        <taxon>Hexamitidae</taxon>
        <taxon>Hexamitinae</taxon>
        <taxon>Trepomonas</taxon>
    </lineage>
</organism>
<evidence type="ECO:0000256" key="1">
    <source>
        <dbReference type="SAM" id="Coils"/>
    </source>
</evidence>
<proteinExistence type="predicted"/>
<reference evidence="2" key="1">
    <citation type="submission" date="2015-07" db="EMBL/GenBank/DDBJ databases">
        <title>Adaptation to a free-living lifestyle via gene acquisitions in the diplomonad Trepomonas sp. PC1.</title>
        <authorList>
            <person name="Xu F."/>
            <person name="Jerlstrom-Hultqvist J."/>
            <person name="Kolisko M."/>
            <person name="Simpson A.G.B."/>
            <person name="Roger A.J."/>
            <person name="Svard S.G."/>
            <person name="Andersson J.O."/>
        </authorList>
    </citation>
    <scope>NUCLEOTIDE SEQUENCE</scope>
    <source>
        <strain evidence="2">PC1</strain>
    </source>
</reference>
<gene>
    <name evidence="2" type="ORF">TPC1_17821</name>
</gene>
<dbReference type="AlphaFoldDB" id="A0A146K1I4"/>
<feature type="non-terminal residue" evidence="2">
    <location>
        <position position="1"/>
    </location>
</feature>
<accession>A0A146K1I4</accession>
<dbReference type="EMBL" id="GDID01005826">
    <property type="protein sequence ID" value="JAP90780.1"/>
    <property type="molecule type" value="Transcribed_RNA"/>
</dbReference>
<evidence type="ECO:0000313" key="2">
    <source>
        <dbReference type="EMBL" id="JAP90780.1"/>
    </source>
</evidence>
<feature type="non-terminal residue" evidence="2">
    <location>
        <position position="281"/>
    </location>
</feature>
<name>A0A146K1I4_9EUKA</name>
<sequence length="281" mass="32772">LNQFQQQAFLIACQTQNPLEKVCRAVNKAIKMSGEMIQIDCTDQPRAGSPTVQNREFQAWSDSCSGKRVELSDHLMCQKNARKNAFRRIKSQSAAMAIIASITNQLQRERRVQSLISEKQESDVLVLELQDKQYGFDESYDRLIQIAFATVLIRLSLGMQPFVQDDQKLVFQDEVPFEHKDLLTKLKFENPEVRTEQYEQEIDNLLKQRLQKQNREKNYEKQLNEVEIDFKLLRMELQNVEIGFIPDTDQIIRIALVVLQIFNQKFISDDDFITMAIDSFS</sequence>